<dbReference type="GO" id="GO:0005975">
    <property type="term" value="P:carbohydrate metabolic process"/>
    <property type="evidence" value="ECO:0007669"/>
    <property type="project" value="InterPro"/>
</dbReference>
<keyword evidence="5" id="KW-1185">Reference proteome</keyword>
<comment type="caution">
    <text evidence="4">The sequence shown here is derived from an EMBL/GenBank/DDBJ whole genome shotgun (WGS) entry which is preliminary data.</text>
</comment>
<dbReference type="AlphaFoldDB" id="A0A3N6M6G5"/>
<dbReference type="PANTHER" id="PTHR43095">
    <property type="entry name" value="SUGAR KINASE"/>
    <property type="match status" value="1"/>
</dbReference>
<dbReference type="SUPFAM" id="SSF53067">
    <property type="entry name" value="Actin-like ATPase domain"/>
    <property type="match status" value="2"/>
</dbReference>
<sequence>MSETRLVGVHLGTSSVRIAVYDPDGTLLSAGEAPIEEQTTIAWERALRSATPDLPPSGTCSIASTSGTVLLVDEYGEPVFPPQMYYESAPEQAEQLRESGNGSDLTNWDVVSSSTGPLAKVLRLRRDHPRRFEDVEWILSPTTWLLYRLRYGRSRRWQTVETDWTNAMKFGADITVSMPEWDETLFEACGLSASLFPAIRPPGSYIGPAESEVATRIGFGGCNLYQGMTDGSASVLANGCLEPGDFSVTFGATSVIKYVLDEITPHEALYYHRHPLDGYILGASFDSGSVLRWYFDHVLDVAPEHGFELAKSTTPGDEYEVFLQGHRSPLYNPAVGTSLLGVECDAALSTEEVRGRIVRGLMTGIVLAEWTYIYRIQEHFETTIDRVQLVNDGAPSLRDDYSWWNELRSQIWNRSISEMQPRMTAGLLIPAALITSEYADSSEAIDCLLRRRSEIEPDREQNESYDERRDEYLDRWHQVAELYDRE</sequence>
<dbReference type="PANTHER" id="PTHR43095:SF2">
    <property type="entry name" value="GLUCONOKINASE"/>
    <property type="match status" value="1"/>
</dbReference>
<evidence type="ECO:0000259" key="3">
    <source>
        <dbReference type="Pfam" id="PF00370"/>
    </source>
</evidence>
<dbReference type="Gene3D" id="3.30.420.40">
    <property type="match status" value="2"/>
</dbReference>
<dbReference type="GO" id="GO:0016301">
    <property type="term" value="F:kinase activity"/>
    <property type="evidence" value="ECO:0007669"/>
    <property type="project" value="UniProtKB-KW"/>
</dbReference>
<keyword evidence="1" id="KW-0808">Transferase</keyword>
<dbReference type="Proteomes" id="UP000281431">
    <property type="component" value="Unassembled WGS sequence"/>
</dbReference>
<organism evidence="4 5">
    <name type="scientific">Natrarchaeobius chitinivorans</name>
    <dbReference type="NCBI Taxonomy" id="1679083"/>
    <lineage>
        <taxon>Archaea</taxon>
        <taxon>Methanobacteriati</taxon>
        <taxon>Methanobacteriota</taxon>
        <taxon>Stenosarchaea group</taxon>
        <taxon>Halobacteria</taxon>
        <taxon>Halobacteriales</taxon>
        <taxon>Natrialbaceae</taxon>
        <taxon>Natrarchaeobius</taxon>
    </lineage>
</organism>
<feature type="domain" description="Carbohydrate kinase FGGY N-terminal" evidence="3">
    <location>
        <begin position="61"/>
        <end position="236"/>
    </location>
</feature>
<dbReference type="InterPro" id="IPR018484">
    <property type="entry name" value="FGGY_N"/>
</dbReference>
<gene>
    <name evidence="4" type="ORF">EA472_14950</name>
</gene>
<evidence type="ECO:0000256" key="1">
    <source>
        <dbReference type="ARBA" id="ARBA00022679"/>
    </source>
</evidence>
<evidence type="ECO:0000313" key="5">
    <source>
        <dbReference type="Proteomes" id="UP000281431"/>
    </source>
</evidence>
<accession>A0A3N6M6G5</accession>
<reference evidence="4 5" key="1">
    <citation type="submission" date="2018-10" db="EMBL/GenBank/DDBJ databases">
        <title>Natrarchaeobius chitinivorans gen. nov., sp. nov., and Natrarchaeobius haloalkaliphilus sp. nov., alkaliphilic, chitin-utilizing haloarchaea from hypersaline alkaline lakes.</title>
        <authorList>
            <person name="Sorokin D.Y."/>
            <person name="Elcheninov A.G."/>
            <person name="Kostrikina N.A."/>
            <person name="Bale N.J."/>
            <person name="Sinninghe Damste J.S."/>
            <person name="Khijniak T.V."/>
            <person name="Kublanov I.V."/>
            <person name="Toshchakov S.V."/>
        </authorList>
    </citation>
    <scope>NUCLEOTIDE SEQUENCE [LARGE SCALE GENOMIC DNA]</scope>
    <source>
        <strain evidence="4 5">AArcht7</strain>
    </source>
</reference>
<protein>
    <submittedName>
        <fullName evidence="4">Xylulose kinase</fullName>
    </submittedName>
</protein>
<dbReference type="EMBL" id="REFZ01000010">
    <property type="protein sequence ID" value="RQG99168.1"/>
    <property type="molecule type" value="Genomic_DNA"/>
</dbReference>
<evidence type="ECO:0000256" key="2">
    <source>
        <dbReference type="ARBA" id="ARBA00022777"/>
    </source>
</evidence>
<name>A0A3N6M6G5_NATCH</name>
<proteinExistence type="predicted"/>
<dbReference type="OrthoDB" id="197582at2157"/>
<dbReference type="Pfam" id="PF00370">
    <property type="entry name" value="FGGY_N"/>
    <property type="match status" value="1"/>
</dbReference>
<evidence type="ECO:0000313" key="4">
    <source>
        <dbReference type="EMBL" id="RQG99168.1"/>
    </source>
</evidence>
<dbReference type="InterPro" id="IPR043129">
    <property type="entry name" value="ATPase_NBD"/>
</dbReference>
<keyword evidence="2 4" id="KW-0418">Kinase</keyword>
<dbReference type="InterPro" id="IPR050406">
    <property type="entry name" value="FGGY_Carb_Kinase"/>
</dbReference>